<evidence type="ECO:0000256" key="9">
    <source>
        <dbReference type="ARBA" id="ARBA00022692"/>
    </source>
</evidence>
<dbReference type="InterPro" id="IPR023299">
    <property type="entry name" value="ATPase_P-typ_cyto_dom_N"/>
</dbReference>
<keyword evidence="12" id="KW-0460">Magnesium</keyword>
<dbReference type="PRINTS" id="PR01836">
    <property type="entry name" value="MGATPASE"/>
</dbReference>
<dbReference type="Pfam" id="PF13246">
    <property type="entry name" value="Cation_ATPase"/>
    <property type="match status" value="1"/>
</dbReference>
<accession>A0A9D1DTE3</accession>
<reference evidence="20" key="2">
    <citation type="journal article" date="2021" name="PeerJ">
        <title>Extensive microbial diversity within the chicken gut microbiome revealed by metagenomics and culture.</title>
        <authorList>
            <person name="Gilroy R."/>
            <person name="Ravi A."/>
            <person name="Getino M."/>
            <person name="Pursley I."/>
            <person name="Horton D.L."/>
            <person name="Alikhan N.F."/>
            <person name="Baker D."/>
            <person name="Gharbi K."/>
            <person name="Hall N."/>
            <person name="Watson M."/>
            <person name="Adriaenssens E.M."/>
            <person name="Foster-Nyarko E."/>
            <person name="Jarju S."/>
            <person name="Secka A."/>
            <person name="Antonio M."/>
            <person name="Oren A."/>
            <person name="Chaudhuri R.R."/>
            <person name="La Ragione R."/>
            <person name="Hildebrand F."/>
            <person name="Pallen M.J."/>
        </authorList>
    </citation>
    <scope>NUCLEOTIDE SEQUENCE</scope>
    <source>
        <strain evidence="20">CHK184-20233</strain>
    </source>
</reference>
<evidence type="ECO:0000256" key="7">
    <source>
        <dbReference type="ARBA" id="ARBA00022519"/>
    </source>
</evidence>
<dbReference type="GO" id="GO:0005886">
    <property type="term" value="C:plasma membrane"/>
    <property type="evidence" value="ECO:0007669"/>
    <property type="project" value="UniProtKB-SubCell"/>
</dbReference>
<keyword evidence="8" id="KW-0597">Phosphoprotein</keyword>
<dbReference type="InterPro" id="IPR004014">
    <property type="entry name" value="ATPase_P-typ_cation-transptr_N"/>
</dbReference>
<dbReference type="SFLD" id="SFLDS00003">
    <property type="entry name" value="Haloacid_Dehalogenase"/>
    <property type="match status" value="1"/>
</dbReference>
<feature type="domain" description="Cation-transporting P-type ATPase N-terminal" evidence="19">
    <location>
        <begin position="24"/>
        <end position="97"/>
    </location>
</feature>
<evidence type="ECO:0000313" key="20">
    <source>
        <dbReference type="EMBL" id="HIR58623.1"/>
    </source>
</evidence>
<dbReference type="SFLD" id="SFLDG00002">
    <property type="entry name" value="C1.7:_P-type_atpase_like"/>
    <property type="match status" value="1"/>
</dbReference>
<dbReference type="PANTHER" id="PTHR42861">
    <property type="entry name" value="CALCIUM-TRANSPORTING ATPASE"/>
    <property type="match status" value="1"/>
</dbReference>
<dbReference type="Pfam" id="PF00122">
    <property type="entry name" value="E1-E2_ATPase"/>
    <property type="match status" value="1"/>
</dbReference>
<sequence>MMFDFTKKKGNPLVEENIFKEYKKLVELSNDELLDKYDSSIDGLSLKEVIKRREVYGKNILKEEKKKSILSFIIDSFKDPFIYILIVLAVINFSLGDRLGSLIIILLAIISSTIRLVQDYSAYKFDLKLKSKLFTVISTIRDNKVKDINIKDIVPGDIIELNAGSIIPSDVILLEVKDLFINQSIFTGESVPIEKKINSGGDSLLDLERICFMNSSVVSGSGKALVIKTGKNTYLGTIAKDMLTTKKITNFQKEMNAVSKTLIEAMLVITVLVFILNTLIHHDIMQALLFAISVAVGITPSMLPMIVNVNLSKGSKSLAKKETLVKRSEAIENLGSIDTLCTDKTGTLTEDKIVLQLYLNSDFKEDREILTYAYLNSHYSTGIKNLIDKAIISYAKNKGLLISRYQKIDEIPFDYERRKASVIVRDEDKVLMLTKGAIKEVLDSCNKIRHQGKTIKLTNEFKDKILEKAKELNKEGMQVIALALKETKTISKSYNDDKDLTFIGLVAFLDPVKKGVSRVIKDLRKVGVNTKILTGDNPDATKTICTLAGFNSDNILTGPDIEKLTSDELKVKVEEVDVFARLTPLQKELIVNTLKDNGHVVGYMGDGVNDAPSLIKADVGISVNDATSIAKEASDIILLRKSLKVVYDGVIEGRKVYGNIMKYMKMALSASFGDCFSVLIASIFLPFLPMIPIQFLLQDLLYDLSQTAIPFDDVDKEFLITPHKWDTSDLKRFMVIMGLVASVIDVVAFLIFYFVLGFNSDNVILFQTAWFIEGVISQTMIVHFVRTSKIPFIESIANKYLLLSTSLCIIASIILPIILVNIKSFHFAYLPVAFYFYVIILLILYMVIEEIVKRLYIRKYKRWL</sequence>
<keyword evidence="14 18" id="KW-1133">Transmembrane helix</keyword>
<dbReference type="Gene3D" id="2.70.150.10">
    <property type="entry name" value="Calcium-transporting ATPase, cytoplasmic transduction domain A"/>
    <property type="match status" value="1"/>
</dbReference>
<feature type="transmembrane region" description="Helical" evidence="18">
    <location>
        <begin position="262"/>
        <end position="281"/>
    </location>
</feature>
<dbReference type="InterPro" id="IPR018303">
    <property type="entry name" value="ATPase_P-typ_P_site"/>
</dbReference>
<comment type="subcellular location">
    <subcellularLocation>
        <location evidence="2">Cell inner membrane</location>
        <topology evidence="2">Multi-pass membrane protein</topology>
    </subcellularLocation>
</comment>
<comment type="similarity">
    <text evidence="3">Belongs to the cation transport ATPase (P-type) (TC 3.A.3) family. Type IIIB subfamily.</text>
</comment>
<dbReference type="SUPFAM" id="SSF81653">
    <property type="entry name" value="Calcium ATPase, transduction domain A"/>
    <property type="match status" value="1"/>
</dbReference>
<dbReference type="InterPro" id="IPR059000">
    <property type="entry name" value="ATPase_P-type_domA"/>
</dbReference>
<keyword evidence="6" id="KW-1003">Cell membrane</keyword>
<dbReference type="Gene3D" id="3.40.50.1000">
    <property type="entry name" value="HAD superfamily/HAD-like"/>
    <property type="match status" value="1"/>
</dbReference>
<organism evidence="20 21">
    <name type="scientific">Candidatus Onthousia excrementipullorum</name>
    <dbReference type="NCBI Taxonomy" id="2840884"/>
    <lineage>
        <taxon>Bacteria</taxon>
        <taxon>Bacillati</taxon>
        <taxon>Bacillota</taxon>
        <taxon>Bacilli</taxon>
        <taxon>Candidatus Onthousia</taxon>
    </lineage>
</organism>
<evidence type="ECO:0000256" key="15">
    <source>
        <dbReference type="ARBA" id="ARBA00023136"/>
    </source>
</evidence>
<dbReference type="SUPFAM" id="SSF81660">
    <property type="entry name" value="Metal cation-transporting ATPase, ATP-binding domain N"/>
    <property type="match status" value="1"/>
</dbReference>
<evidence type="ECO:0000256" key="8">
    <source>
        <dbReference type="ARBA" id="ARBA00022553"/>
    </source>
</evidence>
<dbReference type="InterPro" id="IPR006068">
    <property type="entry name" value="ATPase_P-typ_cation-transptr_C"/>
</dbReference>
<dbReference type="NCBIfam" id="TIGR01524">
    <property type="entry name" value="ATPase-IIIB_Mg"/>
    <property type="match status" value="1"/>
</dbReference>
<dbReference type="InterPro" id="IPR001757">
    <property type="entry name" value="P_typ_ATPase"/>
</dbReference>
<evidence type="ECO:0000256" key="10">
    <source>
        <dbReference type="ARBA" id="ARBA00022741"/>
    </source>
</evidence>
<dbReference type="Gene3D" id="3.40.1110.10">
    <property type="entry name" value="Calcium-transporting ATPase, cytoplasmic domain N"/>
    <property type="match status" value="1"/>
</dbReference>
<dbReference type="AlphaFoldDB" id="A0A9D1DTE3"/>
<dbReference type="NCBIfam" id="TIGR01494">
    <property type="entry name" value="ATPase_P-type"/>
    <property type="match status" value="2"/>
</dbReference>
<feature type="transmembrane region" description="Helical" evidence="18">
    <location>
        <begin position="287"/>
        <end position="311"/>
    </location>
</feature>
<dbReference type="GO" id="GO:0016887">
    <property type="term" value="F:ATP hydrolysis activity"/>
    <property type="evidence" value="ECO:0007669"/>
    <property type="project" value="InterPro"/>
</dbReference>
<evidence type="ECO:0000256" key="5">
    <source>
        <dbReference type="ARBA" id="ARBA00013555"/>
    </source>
</evidence>
<evidence type="ECO:0000256" key="3">
    <source>
        <dbReference type="ARBA" id="ARBA00008746"/>
    </source>
</evidence>
<protein>
    <recommendedName>
        <fullName evidence="5">Magnesium-transporting ATPase, P-type 1</fullName>
        <ecNumber evidence="4">7.2.2.14</ecNumber>
    </recommendedName>
    <alternativeName>
        <fullName evidence="16">Mg(2+) transport ATPase, P-type 1</fullName>
    </alternativeName>
</protein>
<evidence type="ECO:0000256" key="4">
    <source>
        <dbReference type="ARBA" id="ARBA00012786"/>
    </source>
</evidence>
<feature type="transmembrane region" description="Helical" evidence="18">
    <location>
        <begin position="733"/>
        <end position="756"/>
    </location>
</feature>
<evidence type="ECO:0000256" key="6">
    <source>
        <dbReference type="ARBA" id="ARBA00022475"/>
    </source>
</evidence>
<evidence type="ECO:0000256" key="14">
    <source>
        <dbReference type="ARBA" id="ARBA00022989"/>
    </source>
</evidence>
<evidence type="ECO:0000256" key="16">
    <source>
        <dbReference type="ARBA" id="ARBA00029806"/>
    </source>
</evidence>
<evidence type="ECO:0000256" key="12">
    <source>
        <dbReference type="ARBA" id="ARBA00022842"/>
    </source>
</evidence>
<dbReference type="SUPFAM" id="SSF81665">
    <property type="entry name" value="Calcium ATPase, transmembrane domain M"/>
    <property type="match status" value="1"/>
</dbReference>
<dbReference type="GO" id="GO:0015444">
    <property type="term" value="F:P-type magnesium transporter activity"/>
    <property type="evidence" value="ECO:0007669"/>
    <property type="project" value="UniProtKB-EC"/>
</dbReference>
<dbReference type="InterPro" id="IPR044492">
    <property type="entry name" value="P_typ_ATPase_HD_dom"/>
</dbReference>
<dbReference type="InterPro" id="IPR008250">
    <property type="entry name" value="ATPase_P-typ_transduc_dom_A_sf"/>
</dbReference>
<evidence type="ECO:0000256" key="11">
    <source>
        <dbReference type="ARBA" id="ARBA00022840"/>
    </source>
</evidence>
<evidence type="ECO:0000256" key="17">
    <source>
        <dbReference type="ARBA" id="ARBA00047295"/>
    </source>
</evidence>
<comment type="catalytic activity">
    <reaction evidence="17">
        <text>Mg(2+)(out) + ATP + H2O = Mg(2+)(in) + ADP + phosphate + H(+)</text>
        <dbReference type="Rhea" id="RHEA:10260"/>
        <dbReference type="ChEBI" id="CHEBI:15377"/>
        <dbReference type="ChEBI" id="CHEBI:15378"/>
        <dbReference type="ChEBI" id="CHEBI:18420"/>
        <dbReference type="ChEBI" id="CHEBI:30616"/>
        <dbReference type="ChEBI" id="CHEBI:43474"/>
        <dbReference type="ChEBI" id="CHEBI:456216"/>
        <dbReference type="EC" id="7.2.2.14"/>
    </reaction>
</comment>
<dbReference type="InterPro" id="IPR036412">
    <property type="entry name" value="HAD-like_sf"/>
</dbReference>
<dbReference type="Pfam" id="PF00689">
    <property type="entry name" value="Cation_ATPase_C"/>
    <property type="match status" value="1"/>
</dbReference>
<keyword evidence="13" id="KW-1278">Translocase</keyword>
<dbReference type="InterPro" id="IPR006415">
    <property type="entry name" value="P-type_ATPase_IIIB"/>
</dbReference>
<dbReference type="EC" id="7.2.2.14" evidence="4"/>
<keyword evidence="9 18" id="KW-0812">Transmembrane</keyword>
<keyword evidence="10" id="KW-0547">Nucleotide-binding</keyword>
<name>A0A9D1DTE3_9FIRM</name>
<dbReference type="EMBL" id="DVHC01000013">
    <property type="protein sequence ID" value="HIR58623.1"/>
    <property type="molecule type" value="Genomic_DNA"/>
</dbReference>
<evidence type="ECO:0000256" key="18">
    <source>
        <dbReference type="SAM" id="Phobius"/>
    </source>
</evidence>
<dbReference type="SFLD" id="SFLDF00027">
    <property type="entry name" value="p-type_atpase"/>
    <property type="match status" value="1"/>
</dbReference>
<reference evidence="20" key="1">
    <citation type="submission" date="2020-10" db="EMBL/GenBank/DDBJ databases">
        <authorList>
            <person name="Gilroy R."/>
        </authorList>
    </citation>
    <scope>NUCLEOTIDE SEQUENCE</scope>
    <source>
        <strain evidence="20">CHK184-20233</strain>
    </source>
</reference>
<evidence type="ECO:0000313" key="21">
    <source>
        <dbReference type="Proteomes" id="UP000824232"/>
    </source>
</evidence>
<evidence type="ECO:0000256" key="2">
    <source>
        <dbReference type="ARBA" id="ARBA00004429"/>
    </source>
</evidence>
<keyword evidence="7" id="KW-0997">Cell inner membrane</keyword>
<dbReference type="Pfam" id="PF00690">
    <property type="entry name" value="Cation_ATPase_N"/>
    <property type="match status" value="1"/>
</dbReference>
<evidence type="ECO:0000259" key="19">
    <source>
        <dbReference type="SMART" id="SM00831"/>
    </source>
</evidence>
<dbReference type="InterPro" id="IPR023214">
    <property type="entry name" value="HAD_sf"/>
</dbReference>
<comment type="function">
    <text evidence="1">Mediates magnesium influx to the cytosol.</text>
</comment>
<feature type="transmembrane region" description="Helical" evidence="18">
    <location>
        <begin position="800"/>
        <end position="822"/>
    </location>
</feature>
<dbReference type="SMART" id="SM00831">
    <property type="entry name" value="Cation_ATPase_N"/>
    <property type="match status" value="1"/>
</dbReference>
<dbReference type="Gene3D" id="1.20.1110.10">
    <property type="entry name" value="Calcium-transporting ATPase, transmembrane domain"/>
    <property type="match status" value="1"/>
</dbReference>
<feature type="transmembrane region" description="Helical" evidence="18">
    <location>
        <begin position="828"/>
        <end position="848"/>
    </location>
</feature>
<dbReference type="Proteomes" id="UP000824232">
    <property type="component" value="Unassembled WGS sequence"/>
</dbReference>
<dbReference type="GO" id="GO:0005524">
    <property type="term" value="F:ATP binding"/>
    <property type="evidence" value="ECO:0007669"/>
    <property type="project" value="UniProtKB-KW"/>
</dbReference>
<evidence type="ECO:0000256" key="1">
    <source>
        <dbReference type="ARBA" id="ARBA00003954"/>
    </source>
</evidence>
<dbReference type="SUPFAM" id="SSF56784">
    <property type="entry name" value="HAD-like"/>
    <property type="match status" value="1"/>
</dbReference>
<feature type="transmembrane region" description="Helical" evidence="18">
    <location>
        <begin position="99"/>
        <end position="117"/>
    </location>
</feature>
<feature type="transmembrane region" description="Helical" evidence="18">
    <location>
        <begin position="69"/>
        <end position="93"/>
    </location>
</feature>
<comment type="caution">
    <text evidence="20">The sequence shown here is derived from an EMBL/GenBank/DDBJ whole genome shotgun (WGS) entry which is preliminary data.</text>
</comment>
<keyword evidence="11" id="KW-0067">ATP-binding</keyword>
<dbReference type="InterPro" id="IPR023298">
    <property type="entry name" value="ATPase_P-typ_TM_dom_sf"/>
</dbReference>
<proteinExistence type="inferred from homology"/>
<keyword evidence="15 18" id="KW-0472">Membrane</keyword>
<dbReference type="PROSITE" id="PS00154">
    <property type="entry name" value="ATPASE_E1_E2"/>
    <property type="match status" value="1"/>
</dbReference>
<evidence type="ECO:0000256" key="13">
    <source>
        <dbReference type="ARBA" id="ARBA00022967"/>
    </source>
</evidence>
<gene>
    <name evidence="20" type="primary">mgtA</name>
    <name evidence="20" type="ORF">IAB38_01090</name>
</gene>
<feature type="transmembrane region" description="Helical" evidence="18">
    <location>
        <begin position="671"/>
        <end position="697"/>
    </location>
</feature>